<reference evidence="1 2" key="2">
    <citation type="journal article" date="2007" name="Virus Res.">
        <title>P13 of Leucania separata multiple nuclear polyhedrosis virus affected the polyhedra and budded virions yields of AcMNPV.</title>
        <authorList>
            <person name="Du E.Q."/>
            <person name="Yan F."/>
            <person name="Jin W.X."/>
            <person name="Lu N."/>
            <person name="Xiao H.Z."/>
            <person name="Lu S.Y."/>
            <person name="Qi Y.P."/>
        </authorList>
    </citation>
    <scope>NUCLEOTIDE SEQUENCE [LARGE SCALE GENOMIC DNA]</scope>
    <source>
        <strain evidence="1 2">AH1</strain>
    </source>
</reference>
<organismHost>
    <name type="scientific">Lepidoptera</name>
    <name type="common">moths &amp; butterflies</name>
    <dbReference type="NCBI Taxonomy" id="7088"/>
</organismHost>
<sequence>MSSWSPTRPTSNVFVVFDKKIDLNDQTIACVTCPFVAPLSITFDDYQQLHDRYVSLTRVNCHSVVAEENNKGFCFDALYTRL</sequence>
<accession>Q0IL53</accession>
<dbReference type="OrthoDB" id="27003at10239"/>
<protein>
    <submittedName>
        <fullName evidence="1">ORF66</fullName>
    </submittedName>
</protein>
<dbReference type="RefSeq" id="YP_758363.1">
    <property type="nucleotide sequence ID" value="NC_008348.1"/>
</dbReference>
<organism evidence="1 2">
    <name type="scientific">Leucania separata nucleopolyhedrovirus</name>
    <name type="common">LsNPV</name>
    <dbReference type="NCBI Taxonomy" id="1307956"/>
    <lineage>
        <taxon>Viruses</taxon>
        <taxon>Viruses incertae sedis</taxon>
        <taxon>Naldaviricetes</taxon>
        <taxon>Lefavirales</taxon>
        <taxon>Baculoviridae</taxon>
        <taxon>Alphabaculovirus</taxon>
        <taxon>Alphabaculovirus leseparatae</taxon>
    </lineage>
</organism>
<reference evidence="1 2" key="1">
    <citation type="journal article" date="2007" name="Virus Genes">
        <title>Genome sequence of Leucania seperata nucleopolyhedrovirus.</title>
        <authorList>
            <person name="Xiao H."/>
            <person name="Qi Y."/>
        </authorList>
    </citation>
    <scope>NUCLEOTIDE SEQUENCE [LARGE SCALE GENOMIC DNA]</scope>
    <source>
        <strain evidence="1 2">AH1</strain>
    </source>
</reference>
<evidence type="ECO:0000313" key="2">
    <source>
        <dbReference type="Proteomes" id="UP000201737"/>
    </source>
</evidence>
<dbReference type="EMBL" id="AY394490">
    <property type="protein sequence ID" value="AAR28830.1"/>
    <property type="molecule type" value="Genomic_DNA"/>
</dbReference>
<dbReference type="Proteomes" id="UP000201737">
    <property type="component" value="Segment"/>
</dbReference>
<evidence type="ECO:0000313" key="1">
    <source>
        <dbReference type="EMBL" id="AAR28830.1"/>
    </source>
</evidence>
<name>Q0IL53_NPVLS</name>
<keyword evidence="2" id="KW-1185">Reference proteome</keyword>
<dbReference type="GeneID" id="5176385"/>
<proteinExistence type="predicted"/>
<dbReference type="KEGG" id="vg:5176385"/>